<evidence type="ECO:0000313" key="1">
    <source>
        <dbReference type="EMBL" id="MPC57892.1"/>
    </source>
</evidence>
<organism evidence="1 2">
    <name type="scientific">Portunus trituberculatus</name>
    <name type="common">Swimming crab</name>
    <name type="synonym">Neptunus trituberculatus</name>
    <dbReference type="NCBI Taxonomy" id="210409"/>
    <lineage>
        <taxon>Eukaryota</taxon>
        <taxon>Metazoa</taxon>
        <taxon>Ecdysozoa</taxon>
        <taxon>Arthropoda</taxon>
        <taxon>Crustacea</taxon>
        <taxon>Multicrustacea</taxon>
        <taxon>Malacostraca</taxon>
        <taxon>Eumalacostraca</taxon>
        <taxon>Eucarida</taxon>
        <taxon>Decapoda</taxon>
        <taxon>Pleocyemata</taxon>
        <taxon>Brachyura</taxon>
        <taxon>Eubrachyura</taxon>
        <taxon>Portunoidea</taxon>
        <taxon>Portunidae</taxon>
        <taxon>Portuninae</taxon>
        <taxon>Portunus</taxon>
    </lineage>
</organism>
<dbReference type="EMBL" id="VSRR010015162">
    <property type="protein sequence ID" value="MPC57892.1"/>
    <property type="molecule type" value="Genomic_DNA"/>
</dbReference>
<sequence length="85" mass="9289">MRFVLCVLTSSQPLRKFGNRPANTVHVREGWVGSEAAEMGGKRNPCLHLVSPHKVTWPISCPYWVLESSLPVLVLHSPGSPSTPG</sequence>
<gene>
    <name evidence="1" type="ORF">E2C01_051882</name>
</gene>
<reference evidence="1 2" key="1">
    <citation type="submission" date="2019-05" db="EMBL/GenBank/DDBJ databases">
        <title>Another draft genome of Portunus trituberculatus and its Hox gene families provides insights of decapod evolution.</title>
        <authorList>
            <person name="Jeong J.-H."/>
            <person name="Song I."/>
            <person name="Kim S."/>
            <person name="Choi T."/>
            <person name="Kim D."/>
            <person name="Ryu S."/>
            <person name="Kim W."/>
        </authorList>
    </citation>
    <scope>NUCLEOTIDE SEQUENCE [LARGE SCALE GENOMIC DNA]</scope>
    <source>
        <tissue evidence="1">Muscle</tissue>
    </source>
</reference>
<name>A0A5B7GG29_PORTR</name>
<keyword evidence="2" id="KW-1185">Reference proteome</keyword>
<protein>
    <submittedName>
        <fullName evidence="1">Uncharacterized protein</fullName>
    </submittedName>
</protein>
<dbReference type="AlphaFoldDB" id="A0A5B7GG29"/>
<evidence type="ECO:0000313" key="2">
    <source>
        <dbReference type="Proteomes" id="UP000324222"/>
    </source>
</evidence>
<comment type="caution">
    <text evidence="1">The sequence shown here is derived from an EMBL/GenBank/DDBJ whole genome shotgun (WGS) entry which is preliminary data.</text>
</comment>
<accession>A0A5B7GG29</accession>
<proteinExistence type="predicted"/>
<dbReference type="Proteomes" id="UP000324222">
    <property type="component" value="Unassembled WGS sequence"/>
</dbReference>